<comment type="caution">
    <text evidence="1">The sequence shown here is derived from an EMBL/GenBank/DDBJ whole genome shotgun (WGS) entry which is preliminary data.</text>
</comment>
<reference evidence="1 2" key="1">
    <citation type="submission" date="2024-02" db="EMBL/GenBank/DDBJ databases">
        <authorList>
            <person name="Vignale AGUSTIN F."/>
            <person name="Sosa J E."/>
            <person name="Modenutti C."/>
        </authorList>
    </citation>
    <scope>NUCLEOTIDE SEQUENCE [LARGE SCALE GENOMIC DNA]</scope>
</reference>
<organism evidence="1 2">
    <name type="scientific">Ilex paraguariensis</name>
    <name type="common">yerba mate</name>
    <dbReference type="NCBI Taxonomy" id="185542"/>
    <lineage>
        <taxon>Eukaryota</taxon>
        <taxon>Viridiplantae</taxon>
        <taxon>Streptophyta</taxon>
        <taxon>Embryophyta</taxon>
        <taxon>Tracheophyta</taxon>
        <taxon>Spermatophyta</taxon>
        <taxon>Magnoliopsida</taxon>
        <taxon>eudicotyledons</taxon>
        <taxon>Gunneridae</taxon>
        <taxon>Pentapetalae</taxon>
        <taxon>asterids</taxon>
        <taxon>campanulids</taxon>
        <taxon>Aquifoliales</taxon>
        <taxon>Aquifoliaceae</taxon>
        <taxon>Ilex</taxon>
    </lineage>
</organism>
<keyword evidence="2" id="KW-1185">Reference proteome</keyword>
<evidence type="ECO:0000313" key="2">
    <source>
        <dbReference type="Proteomes" id="UP001642360"/>
    </source>
</evidence>
<dbReference type="Proteomes" id="UP001642360">
    <property type="component" value="Unassembled WGS sequence"/>
</dbReference>
<evidence type="ECO:0000313" key="1">
    <source>
        <dbReference type="EMBL" id="CAK9149452.1"/>
    </source>
</evidence>
<gene>
    <name evidence="1" type="ORF">ILEXP_LOCUS17496</name>
</gene>
<name>A0ABC8RX50_9AQUA</name>
<proteinExistence type="predicted"/>
<protein>
    <submittedName>
        <fullName evidence="1">Uncharacterized protein</fullName>
    </submittedName>
</protein>
<dbReference type="AlphaFoldDB" id="A0ABC8RX50"/>
<dbReference type="EMBL" id="CAUOFW020001876">
    <property type="protein sequence ID" value="CAK9149452.1"/>
    <property type="molecule type" value="Genomic_DNA"/>
</dbReference>
<sequence length="87" mass="9775">MANLTSYTPGPNINLVKTEVKGYPPVQEVIYETQVLKILFLNISSSIVMELSNRSQFEMPIGLYKIGTCQIIMEKDNGDLMLYSGWG</sequence>
<accession>A0ABC8RX50</accession>